<dbReference type="InterPro" id="IPR008477">
    <property type="entry name" value="TNFAIP8-like"/>
</dbReference>
<name>A0ABR4QKH2_9CEST</name>
<dbReference type="Proteomes" id="UP001651158">
    <property type="component" value="Unassembled WGS sequence"/>
</dbReference>
<dbReference type="Pfam" id="PF05527">
    <property type="entry name" value="TNFAIP8"/>
    <property type="match status" value="1"/>
</dbReference>
<reference evidence="2 3" key="1">
    <citation type="journal article" date="2022" name="Front. Cell. Infect. Microbiol.">
        <title>The Genomes of Two Strains of Taenia crassiceps the Animal Model for the Study of Human Cysticercosis.</title>
        <authorList>
            <person name="Bobes R.J."/>
            <person name="Estrada K."/>
            <person name="Rios-Valencia D.G."/>
            <person name="Calderon-Gallegos A."/>
            <person name="de la Torre P."/>
            <person name="Carrero J.C."/>
            <person name="Sanchez-Flores A."/>
            <person name="Laclette J.P."/>
        </authorList>
    </citation>
    <scope>NUCLEOTIDE SEQUENCE [LARGE SCALE GENOMIC DNA]</scope>
    <source>
        <strain evidence="2">WFUcys</strain>
    </source>
</reference>
<dbReference type="Gene3D" id="1.20.1440.160">
    <property type="entry name" value="Tumor necrosis factor alpha-induced protein 8-like"/>
    <property type="match status" value="1"/>
</dbReference>
<proteinExistence type="predicted"/>
<organism evidence="2 3">
    <name type="scientific">Taenia crassiceps</name>
    <dbReference type="NCBI Taxonomy" id="6207"/>
    <lineage>
        <taxon>Eukaryota</taxon>
        <taxon>Metazoa</taxon>
        <taxon>Spiralia</taxon>
        <taxon>Lophotrochozoa</taxon>
        <taxon>Platyhelminthes</taxon>
        <taxon>Cestoda</taxon>
        <taxon>Eucestoda</taxon>
        <taxon>Cyclophyllidea</taxon>
        <taxon>Taeniidae</taxon>
        <taxon>Taenia</taxon>
    </lineage>
</organism>
<feature type="compositionally biased region" description="Polar residues" evidence="1">
    <location>
        <begin position="36"/>
        <end position="52"/>
    </location>
</feature>
<accession>A0ABR4QKH2</accession>
<evidence type="ECO:0000313" key="2">
    <source>
        <dbReference type="EMBL" id="KAL5110151.1"/>
    </source>
</evidence>
<comment type="caution">
    <text evidence="2">The sequence shown here is derived from an EMBL/GenBank/DDBJ whole genome shotgun (WGS) entry which is preliminary data.</text>
</comment>
<protein>
    <submittedName>
        <fullName evidence="2">Uncharacterized protein</fullName>
    </submittedName>
</protein>
<sequence>MVHLRSLGDYLFVPDLKCHLKSMVIPDPLRGSFPTLSSTKSVDLPRDSSSTKIKGHCGHREGDHGSLHLRINRRSSLATVVITSSDTPTLEVDFPSSSRPASQHQTIGLRTKKYIIPRLLSHRKLALSVLHPSSAAVMNDIHYLLKAHITPKAHFQKVDHIILRSLIKVGIVSEELMDYRPAVVQMRRVERLSRNFGLIFSDLLSAAEETSALPSSSTPSCRLDVSALLDTLKKLQEALNILTKGQLSANSISQMNAVFEELQDVHLWQHVFNHSIATSEEWQLVRNLRNSFNELIEAKLL</sequence>
<dbReference type="EMBL" id="JAKROA010000002">
    <property type="protein sequence ID" value="KAL5110151.1"/>
    <property type="molecule type" value="Genomic_DNA"/>
</dbReference>
<evidence type="ECO:0000313" key="3">
    <source>
        <dbReference type="Proteomes" id="UP001651158"/>
    </source>
</evidence>
<gene>
    <name evidence="2" type="ORF">TcWFU_003785</name>
</gene>
<keyword evidence="3" id="KW-1185">Reference proteome</keyword>
<dbReference type="InterPro" id="IPR038355">
    <property type="entry name" value="TNFAIP8_sf"/>
</dbReference>
<feature type="region of interest" description="Disordered" evidence="1">
    <location>
        <begin position="36"/>
        <end position="59"/>
    </location>
</feature>
<evidence type="ECO:0000256" key="1">
    <source>
        <dbReference type="SAM" id="MobiDB-lite"/>
    </source>
</evidence>